<keyword evidence="6" id="KW-1185">Reference proteome</keyword>
<evidence type="ECO:0000256" key="1">
    <source>
        <dbReference type="ARBA" id="ARBA00023015"/>
    </source>
</evidence>
<dbReference type="OrthoDB" id="32523at2"/>
<protein>
    <submittedName>
        <fullName evidence="5">HTH-type transcriptional regulator MhqR</fullName>
    </submittedName>
</protein>
<comment type="caution">
    <text evidence="5">The sequence shown here is derived from an EMBL/GenBank/DDBJ whole genome shotgun (WGS) entry which is preliminary data.</text>
</comment>
<keyword evidence="2" id="KW-0238">DNA-binding</keyword>
<accession>A0A165XZT8</accession>
<dbReference type="Gene3D" id="1.10.10.10">
    <property type="entry name" value="Winged helix-like DNA-binding domain superfamily/Winged helix DNA-binding domain"/>
    <property type="match status" value="1"/>
</dbReference>
<dbReference type="PANTHER" id="PTHR42756">
    <property type="entry name" value="TRANSCRIPTIONAL REGULATOR, MARR"/>
    <property type="match status" value="1"/>
</dbReference>
<reference evidence="5 6" key="1">
    <citation type="journal article" date="2016" name="Front. Microbiol.">
        <title>Comparative Genomic Analysis Reveals a Diverse Repertoire of Genes Involved in Prokaryote-Eukaryote Interactions within the Pseudovibrio Genus.</title>
        <authorList>
            <person name="Romano S."/>
            <person name="Fernandez-Guerra A."/>
            <person name="Reen F.J."/>
            <person name="Glockner F.O."/>
            <person name="Crowley S.P."/>
            <person name="O'Sullivan O."/>
            <person name="Cotter P.D."/>
            <person name="Adams C."/>
            <person name="Dobson A.D."/>
            <person name="O'Gara F."/>
        </authorList>
    </citation>
    <scope>NUCLEOTIDE SEQUENCE [LARGE SCALE GENOMIC DNA]</scope>
    <source>
        <strain evidence="5 6">Ad2</strain>
    </source>
</reference>
<evidence type="ECO:0000259" key="4">
    <source>
        <dbReference type="PROSITE" id="PS50995"/>
    </source>
</evidence>
<dbReference type="PRINTS" id="PR00598">
    <property type="entry name" value="HTHMARR"/>
</dbReference>
<dbReference type="PROSITE" id="PS01117">
    <property type="entry name" value="HTH_MARR_1"/>
    <property type="match status" value="1"/>
</dbReference>
<dbReference type="InterPro" id="IPR036388">
    <property type="entry name" value="WH-like_DNA-bd_sf"/>
</dbReference>
<proteinExistence type="predicted"/>
<evidence type="ECO:0000256" key="2">
    <source>
        <dbReference type="ARBA" id="ARBA00023125"/>
    </source>
</evidence>
<dbReference type="Proteomes" id="UP000076577">
    <property type="component" value="Unassembled WGS sequence"/>
</dbReference>
<dbReference type="STRING" id="989403.SAMN05421798_11844"/>
<feature type="domain" description="HTH marR-type" evidence="4">
    <location>
        <begin position="22"/>
        <end position="157"/>
    </location>
</feature>
<organism evidence="5 6">
    <name type="scientific">Pseudovibrio axinellae</name>
    <dbReference type="NCBI Taxonomy" id="989403"/>
    <lineage>
        <taxon>Bacteria</taxon>
        <taxon>Pseudomonadati</taxon>
        <taxon>Pseudomonadota</taxon>
        <taxon>Alphaproteobacteria</taxon>
        <taxon>Hyphomicrobiales</taxon>
        <taxon>Stappiaceae</taxon>
        <taxon>Pseudovibrio</taxon>
    </lineage>
</organism>
<dbReference type="Pfam" id="PF12802">
    <property type="entry name" value="MarR_2"/>
    <property type="match status" value="1"/>
</dbReference>
<gene>
    <name evidence="5" type="primary">mhqR_1</name>
    <name evidence="5" type="ORF">PsAD2_02669</name>
</gene>
<dbReference type="PROSITE" id="PS50995">
    <property type="entry name" value="HTH_MARR_2"/>
    <property type="match status" value="1"/>
</dbReference>
<dbReference type="RefSeq" id="WP_068006612.1">
    <property type="nucleotide sequence ID" value="NZ_FOFM01000018.1"/>
</dbReference>
<dbReference type="AlphaFoldDB" id="A0A165XZT8"/>
<evidence type="ECO:0000313" key="5">
    <source>
        <dbReference type="EMBL" id="KZL18277.1"/>
    </source>
</evidence>
<dbReference type="InterPro" id="IPR023187">
    <property type="entry name" value="Tscrpt_reg_MarR-type_CS"/>
</dbReference>
<sequence>MDDIDKIKDQWFRQRPDLDTDPMALIGRLKRVARSLTQEMDKTFAKHGLSSADFDVLATLLRSGPPHALTPNQLLESMMITSGTMTNRINQLEKAGYIERVASKEDKRSVTVTLTKAGNDKINNAVTEHVLTQKRLVSPFSEQERDQLNSLLRKYIAADT</sequence>
<dbReference type="PANTHER" id="PTHR42756:SF1">
    <property type="entry name" value="TRANSCRIPTIONAL REPRESSOR OF EMRAB OPERON"/>
    <property type="match status" value="1"/>
</dbReference>
<dbReference type="InterPro" id="IPR000835">
    <property type="entry name" value="HTH_MarR-typ"/>
</dbReference>
<dbReference type="GO" id="GO:0003700">
    <property type="term" value="F:DNA-binding transcription factor activity"/>
    <property type="evidence" value="ECO:0007669"/>
    <property type="project" value="InterPro"/>
</dbReference>
<keyword evidence="1" id="KW-0805">Transcription regulation</keyword>
<dbReference type="SUPFAM" id="SSF46785">
    <property type="entry name" value="Winged helix' DNA-binding domain"/>
    <property type="match status" value="1"/>
</dbReference>
<dbReference type="EMBL" id="LMCB01000023">
    <property type="protein sequence ID" value="KZL18277.1"/>
    <property type="molecule type" value="Genomic_DNA"/>
</dbReference>
<dbReference type="InterPro" id="IPR036390">
    <property type="entry name" value="WH_DNA-bd_sf"/>
</dbReference>
<dbReference type="GO" id="GO:0003677">
    <property type="term" value="F:DNA binding"/>
    <property type="evidence" value="ECO:0007669"/>
    <property type="project" value="UniProtKB-KW"/>
</dbReference>
<dbReference type="SMART" id="SM00347">
    <property type="entry name" value="HTH_MARR"/>
    <property type="match status" value="1"/>
</dbReference>
<name>A0A165XZT8_9HYPH</name>
<dbReference type="PATRIC" id="fig|989403.3.peg.2859"/>
<evidence type="ECO:0000313" key="6">
    <source>
        <dbReference type="Proteomes" id="UP000076577"/>
    </source>
</evidence>
<evidence type="ECO:0000256" key="3">
    <source>
        <dbReference type="ARBA" id="ARBA00023163"/>
    </source>
</evidence>
<keyword evidence="3" id="KW-0804">Transcription</keyword>